<feature type="compositionally biased region" description="Basic and acidic residues" evidence="4">
    <location>
        <begin position="119"/>
        <end position="129"/>
    </location>
</feature>
<dbReference type="AlphaFoldDB" id="A0A8H7ZNJ5"/>
<dbReference type="Proteomes" id="UP000673691">
    <property type="component" value="Unassembled WGS sequence"/>
</dbReference>
<comment type="caution">
    <text evidence="5">The sequence shown here is derived from an EMBL/GenBank/DDBJ whole genome shotgun (WGS) entry which is preliminary data.</text>
</comment>
<feature type="compositionally biased region" description="Low complexity" evidence="4">
    <location>
        <begin position="72"/>
        <end position="96"/>
    </location>
</feature>
<evidence type="ECO:0000256" key="1">
    <source>
        <dbReference type="ARBA" id="ARBA00004123"/>
    </source>
</evidence>
<evidence type="ECO:0000256" key="4">
    <source>
        <dbReference type="SAM" id="MobiDB-lite"/>
    </source>
</evidence>
<feature type="region of interest" description="Disordered" evidence="4">
    <location>
        <begin position="1"/>
        <end position="168"/>
    </location>
</feature>
<proteinExistence type="inferred from homology"/>
<evidence type="ECO:0000313" key="6">
    <source>
        <dbReference type="Proteomes" id="UP000673691"/>
    </source>
</evidence>
<dbReference type="OrthoDB" id="5627at2759"/>
<organism evidence="5 6">
    <name type="scientific">Olpidium bornovanus</name>
    <dbReference type="NCBI Taxonomy" id="278681"/>
    <lineage>
        <taxon>Eukaryota</taxon>
        <taxon>Fungi</taxon>
        <taxon>Fungi incertae sedis</taxon>
        <taxon>Olpidiomycota</taxon>
        <taxon>Olpidiomycotina</taxon>
        <taxon>Olpidiomycetes</taxon>
        <taxon>Olpidiales</taxon>
        <taxon>Olpidiaceae</taxon>
        <taxon>Olpidium</taxon>
    </lineage>
</organism>
<feature type="compositionally biased region" description="Low complexity" evidence="4">
    <location>
        <begin position="145"/>
        <end position="157"/>
    </location>
</feature>
<dbReference type="GO" id="GO:0000398">
    <property type="term" value="P:mRNA splicing, via spliceosome"/>
    <property type="evidence" value="ECO:0007669"/>
    <property type="project" value="TreeGrafter"/>
</dbReference>
<reference evidence="5 6" key="1">
    <citation type="journal article" name="Sci. Rep.">
        <title>Genome-scale phylogenetic analyses confirm Olpidium as the closest living zoosporic fungus to the non-flagellated, terrestrial fungi.</title>
        <authorList>
            <person name="Chang Y."/>
            <person name="Rochon D."/>
            <person name="Sekimoto S."/>
            <person name="Wang Y."/>
            <person name="Chovatia M."/>
            <person name="Sandor L."/>
            <person name="Salamov A."/>
            <person name="Grigoriev I.V."/>
            <person name="Stajich J.E."/>
            <person name="Spatafora J.W."/>
        </authorList>
    </citation>
    <scope>NUCLEOTIDE SEQUENCE [LARGE SCALE GENOMIC DNA]</scope>
    <source>
        <strain evidence="5">S191</strain>
    </source>
</reference>
<feature type="compositionally biased region" description="Low complexity" evidence="4">
    <location>
        <begin position="24"/>
        <end position="44"/>
    </location>
</feature>
<name>A0A8H7ZNJ5_9FUNG</name>
<dbReference type="PANTHER" id="PTHR13486">
    <property type="entry name" value="TELOMERE LENGTH AND SILENCING PROTEIN 1 TLS1 FAMILY MEMBER"/>
    <property type="match status" value="1"/>
</dbReference>
<keyword evidence="6" id="KW-1185">Reference proteome</keyword>
<dbReference type="EMBL" id="JAEFCI010011778">
    <property type="protein sequence ID" value="KAG5456417.1"/>
    <property type="molecule type" value="Genomic_DNA"/>
</dbReference>
<evidence type="ECO:0000256" key="3">
    <source>
        <dbReference type="ARBA" id="ARBA00023242"/>
    </source>
</evidence>
<keyword evidence="3" id="KW-0539">Nucleus</keyword>
<comment type="subcellular location">
    <subcellularLocation>
        <location evidence="1">Nucleus</location>
    </subcellularLocation>
</comment>
<comment type="similarity">
    <text evidence="2">Belongs to the TLS1 family.</text>
</comment>
<accession>A0A8H7ZNJ5</accession>
<dbReference type="GO" id="GO:0005681">
    <property type="term" value="C:spliceosomal complex"/>
    <property type="evidence" value="ECO:0007669"/>
    <property type="project" value="TreeGrafter"/>
</dbReference>
<feature type="region of interest" description="Disordered" evidence="4">
    <location>
        <begin position="194"/>
        <end position="216"/>
    </location>
</feature>
<dbReference type="PANTHER" id="PTHR13486:SF2">
    <property type="entry name" value="SPLICING FACTOR C9ORF78"/>
    <property type="match status" value="1"/>
</dbReference>
<evidence type="ECO:0000313" key="5">
    <source>
        <dbReference type="EMBL" id="KAG5456417.1"/>
    </source>
</evidence>
<evidence type="ECO:0000256" key="2">
    <source>
        <dbReference type="ARBA" id="ARBA00007643"/>
    </source>
</evidence>
<protein>
    <submittedName>
        <fullName evidence="5">Hepatocellular carcinoma-associated antigen 59-domain-containing protein</fullName>
    </submittedName>
</protein>
<gene>
    <name evidence="5" type="ORF">BJ554DRAFT_3851</name>
</gene>
<dbReference type="Pfam" id="PF07052">
    <property type="entry name" value="Hep_59"/>
    <property type="match status" value="1"/>
</dbReference>
<sequence>MPPKTAHDAARRRRNYRTKQPASASAACDEGGALAAAAAAAGRPPAAPEEEEEPPACGQKERGGPPPPPPEQQQQQDEAESPPRAADAAVRGGAVATSEKDDDAPETGCFRRLRKRKHGIDAEKLQKGESKKKRSKAGPILDGSAPAGAGVADQAAGAEDEEKESRVIKDNFTKQTNALDVDKHMMAYIESQLQKRRGARSEAGEEEEVAGADPRDELFRTPDYLKVGKTALERVEVEKQKEKEENVTQSTAMLTAIPEVDLGIEYVCCLFC</sequence>
<dbReference type="InterPro" id="IPR010756">
    <property type="entry name" value="Tls1-like"/>
</dbReference>